<comment type="caution">
    <text evidence="2">The sequence shown here is derived from an EMBL/GenBank/DDBJ whole genome shotgun (WGS) entry which is preliminary data.</text>
</comment>
<feature type="non-terminal residue" evidence="2">
    <location>
        <position position="1"/>
    </location>
</feature>
<evidence type="ECO:0000313" key="2">
    <source>
        <dbReference type="EMBL" id="GAI15799.1"/>
    </source>
</evidence>
<dbReference type="InterPro" id="IPR001296">
    <property type="entry name" value="Glyco_trans_1"/>
</dbReference>
<gene>
    <name evidence="2" type="ORF">S06H3_13662</name>
</gene>
<dbReference type="EMBL" id="BARV01006671">
    <property type="protein sequence ID" value="GAI15799.1"/>
    <property type="molecule type" value="Genomic_DNA"/>
</dbReference>
<evidence type="ECO:0000259" key="1">
    <source>
        <dbReference type="Pfam" id="PF00534"/>
    </source>
</evidence>
<organism evidence="2">
    <name type="scientific">marine sediment metagenome</name>
    <dbReference type="NCBI Taxonomy" id="412755"/>
    <lineage>
        <taxon>unclassified sequences</taxon>
        <taxon>metagenomes</taxon>
        <taxon>ecological metagenomes</taxon>
    </lineage>
</organism>
<protein>
    <recommendedName>
        <fullName evidence="1">Glycosyl transferase family 1 domain-containing protein</fullName>
    </recommendedName>
</protein>
<feature type="domain" description="Glycosyl transferase family 1" evidence="1">
    <location>
        <begin position="2"/>
        <end position="160"/>
    </location>
</feature>
<accession>X1NAX2</accession>
<dbReference type="SUPFAM" id="SSF53756">
    <property type="entry name" value="UDP-Glycosyltransferase/glycogen phosphorylase"/>
    <property type="match status" value="1"/>
</dbReference>
<dbReference type="InterPro" id="IPR052078">
    <property type="entry name" value="Trehalose_Metab_GTase"/>
</dbReference>
<dbReference type="PANTHER" id="PTHR47779">
    <property type="entry name" value="SYNTHASE (CCG-9), PUTATIVE (AFU_ORTHOLOGUE AFUA_3G12100)-RELATED"/>
    <property type="match status" value="1"/>
</dbReference>
<dbReference type="AlphaFoldDB" id="X1NAX2"/>
<reference evidence="2" key="1">
    <citation type="journal article" date="2014" name="Front. Microbiol.">
        <title>High frequency of phylogenetically diverse reductive dehalogenase-homologous genes in deep subseafloor sedimentary metagenomes.</title>
        <authorList>
            <person name="Kawai M."/>
            <person name="Futagami T."/>
            <person name="Toyoda A."/>
            <person name="Takaki Y."/>
            <person name="Nishi S."/>
            <person name="Hori S."/>
            <person name="Arai W."/>
            <person name="Tsubouchi T."/>
            <person name="Morono Y."/>
            <person name="Uchiyama I."/>
            <person name="Ito T."/>
            <person name="Fujiyama A."/>
            <person name="Inagaki F."/>
            <person name="Takami H."/>
        </authorList>
    </citation>
    <scope>NUCLEOTIDE SEQUENCE</scope>
    <source>
        <strain evidence="2">Expedition CK06-06</strain>
    </source>
</reference>
<proteinExistence type="predicted"/>
<dbReference type="Gene3D" id="3.40.50.2000">
    <property type="entry name" value="Glycogen Phosphorylase B"/>
    <property type="match status" value="1"/>
</dbReference>
<dbReference type="PANTHER" id="PTHR47779:SF1">
    <property type="entry name" value="SYNTHASE (CCG-9), PUTATIVE (AFU_ORTHOLOGUE AFUA_3G12100)-RELATED"/>
    <property type="match status" value="1"/>
</dbReference>
<name>X1NAX2_9ZZZZ</name>
<sequence>LITQVSRFDPWKDPFGVMEVYRLVKKEVPGVQLALVGSLAGDDPEGWELFTAVNKEANKDEDIYVFSNLTGVGNMEVNAFQTASDVVIQKSIREGFGLVIAEALWKERPVVAGNAGGIPLQMTGELSDYLVSTIEECAEKVIKLLKYPELAGELGREGREHIKNNFLMPRLVRDELKLIKSLVAT</sequence>
<dbReference type="Pfam" id="PF00534">
    <property type="entry name" value="Glycos_transf_1"/>
    <property type="match status" value="1"/>
</dbReference>
<dbReference type="GO" id="GO:0016757">
    <property type="term" value="F:glycosyltransferase activity"/>
    <property type="evidence" value="ECO:0007669"/>
    <property type="project" value="InterPro"/>
</dbReference>